<dbReference type="PANTHER" id="PTHR47234">
    <property type="match status" value="1"/>
</dbReference>
<evidence type="ECO:0000256" key="7">
    <source>
        <dbReference type="ARBA" id="ARBA00023136"/>
    </source>
</evidence>
<feature type="signal peptide" evidence="12">
    <location>
        <begin position="1"/>
        <end position="22"/>
    </location>
</feature>
<evidence type="ECO:0000256" key="2">
    <source>
        <dbReference type="ARBA" id="ARBA00009810"/>
    </source>
</evidence>
<dbReference type="InterPro" id="IPR036942">
    <property type="entry name" value="Beta-barrel_TonB_sf"/>
</dbReference>
<keyword evidence="4 10" id="KW-1134">Transmembrane beta strand</keyword>
<dbReference type="Gene3D" id="2.170.130.10">
    <property type="entry name" value="TonB-dependent receptor, plug domain"/>
    <property type="match status" value="1"/>
</dbReference>
<keyword evidence="16" id="KW-1185">Reference proteome</keyword>
<sequence>MNHKHFLAAYAVLAGAPLLAQAQAVPAAADASAAGAVPGESAAVPASVVVTGSRIPRAGLEGPSAVTVIKGEDITRQGYKNVFDALNNQVQNSGFTQGADYGNTFTPSANTISLRGLGPNHTLVLLNGRRLADFPIAYDGTVNFTNLANIPSSIVERIEILSGGASAIYGSDAVAGVVNIILKKRFDGVDVNLKAGGTSRGGGAERRLQVTGGRQFDRLSTVFSLEIDDRNPIAATQRDFMAVRQGTPTNVLSRRDASAGRYVDPGATCAALGNLFGASVGSYASRTGSYCASNKVSPTYWSVQTQNLSKNAFASATYELDQDTTLSADVLLGRNDTRNNTRGPSWTSSSLNGSYFLNRNTGRYEAWTRYISPEEMGGVARYDRLWQDDTAAIALGAHGIFRGTGWKWETGYSASWYGSRNTAPRALANIDSFFLGPKLGLDANGIAIYAPDPARLATRLTAAEFDGITGATKSDDESWTHTLSASANGELLRLPAGPLQLAVVAEAGRQGFANRPDARIGEGVFNLATSGSVVTAGTRNRYAAGTEASIPLHEILSATLAGRYDRYEFAGRSNGKFTYNGGLELRPARELLVRANYATSFRAPDMNYIYKARGTGYYASTTDYYRCGLAGQPLAGCEFAKVSPGADYVQYGSADLKPEQGKSYGTGIVWSPSSSFDASVDYWNIRIDDLVTNLSDDQLLRDEAACRLGAQDIASPTCVDALARVTRFAANSPVRPGEIKEIRVNPINAAQQQSSGIDVSARYALRTAGYGIFTLRGNYSKTLTRRSRQFAGDAVKDDLHSLDSVDWPDKLAASLAWERGALGATLFATRYGKIPNSAQDGYLSPTTLVNASVVYRVSDRLTLSAIVNNLFNHIKYDSTGGWPNYAVGNYSPAGRTGWVELNYHFGI</sequence>
<dbReference type="KEGG" id="mfy:HH212_02035"/>
<dbReference type="InterPro" id="IPR000531">
    <property type="entry name" value="Beta-barrel_TonB"/>
</dbReference>
<gene>
    <name evidence="15" type="ORF">HH212_02035</name>
</gene>
<proteinExistence type="inferred from homology"/>
<feature type="domain" description="TonB-dependent receptor plug" evidence="14">
    <location>
        <begin position="61"/>
        <end position="177"/>
    </location>
</feature>
<evidence type="ECO:0000313" key="16">
    <source>
        <dbReference type="Proteomes" id="UP000502415"/>
    </source>
</evidence>
<feature type="chain" id="PRO_5031182292" evidence="12">
    <location>
        <begin position="23"/>
        <end position="907"/>
    </location>
</feature>
<protein>
    <submittedName>
        <fullName evidence="15">TonB-dependent receptor</fullName>
    </submittedName>
</protein>
<keyword evidence="12" id="KW-0732">Signal</keyword>
<evidence type="ECO:0000256" key="10">
    <source>
        <dbReference type="PROSITE-ProRule" id="PRU01360"/>
    </source>
</evidence>
<evidence type="ECO:0000256" key="4">
    <source>
        <dbReference type="ARBA" id="ARBA00022452"/>
    </source>
</evidence>
<keyword evidence="9 10" id="KW-0998">Cell outer membrane</keyword>
<evidence type="ECO:0000256" key="1">
    <source>
        <dbReference type="ARBA" id="ARBA00004571"/>
    </source>
</evidence>
<evidence type="ECO:0000259" key="13">
    <source>
        <dbReference type="Pfam" id="PF00593"/>
    </source>
</evidence>
<dbReference type="PANTHER" id="PTHR47234:SF1">
    <property type="entry name" value="TONB-DEPENDENT RECEPTOR"/>
    <property type="match status" value="1"/>
</dbReference>
<comment type="subcellular location">
    <subcellularLocation>
        <location evidence="1 10">Cell outer membrane</location>
        <topology evidence="1 10">Multi-pass membrane protein</topology>
    </subcellularLocation>
</comment>
<dbReference type="GO" id="GO:0009279">
    <property type="term" value="C:cell outer membrane"/>
    <property type="evidence" value="ECO:0007669"/>
    <property type="project" value="UniProtKB-SubCell"/>
</dbReference>
<dbReference type="InterPro" id="IPR039426">
    <property type="entry name" value="TonB-dep_rcpt-like"/>
</dbReference>
<dbReference type="InterPro" id="IPR037066">
    <property type="entry name" value="Plug_dom_sf"/>
</dbReference>
<name>A0A7Z2VTJ7_9BURK</name>
<dbReference type="EMBL" id="CP051685">
    <property type="protein sequence ID" value="QJD98963.1"/>
    <property type="molecule type" value="Genomic_DNA"/>
</dbReference>
<dbReference type="Proteomes" id="UP000502415">
    <property type="component" value="Chromosome"/>
</dbReference>
<dbReference type="AlphaFoldDB" id="A0A7Z2VTJ7"/>
<evidence type="ECO:0000256" key="11">
    <source>
        <dbReference type="RuleBase" id="RU003357"/>
    </source>
</evidence>
<keyword evidence="8 15" id="KW-0675">Receptor</keyword>
<dbReference type="Gene3D" id="2.40.170.20">
    <property type="entry name" value="TonB-dependent receptor, beta-barrel domain"/>
    <property type="match status" value="1"/>
</dbReference>
<dbReference type="RefSeq" id="WP_169433860.1">
    <property type="nucleotide sequence ID" value="NZ_CP051685.1"/>
</dbReference>
<keyword evidence="7 10" id="KW-0472">Membrane</keyword>
<evidence type="ECO:0000259" key="14">
    <source>
        <dbReference type="Pfam" id="PF07715"/>
    </source>
</evidence>
<evidence type="ECO:0000256" key="12">
    <source>
        <dbReference type="SAM" id="SignalP"/>
    </source>
</evidence>
<feature type="domain" description="TonB-dependent receptor-like beta-barrel" evidence="13">
    <location>
        <begin position="336"/>
        <end position="870"/>
    </location>
</feature>
<evidence type="ECO:0000256" key="9">
    <source>
        <dbReference type="ARBA" id="ARBA00023237"/>
    </source>
</evidence>
<organism evidence="15 16">
    <name type="scientific">Massilia forsythiae</name>
    <dbReference type="NCBI Taxonomy" id="2728020"/>
    <lineage>
        <taxon>Bacteria</taxon>
        <taxon>Pseudomonadati</taxon>
        <taxon>Pseudomonadota</taxon>
        <taxon>Betaproteobacteria</taxon>
        <taxon>Burkholderiales</taxon>
        <taxon>Oxalobacteraceae</taxon>
        <taxon>Telluria group</taxon>
        <taxon>Massilia</taxon>
    </lineage>
</organism>
<dbReference type="SUPFAM" id="SSF56935">
    <property type="entry name" value="Porins"/>
    <property type="match status" value="1"/>
</dbReference>
<keyword evidence="5 10" id="KW-0812">Transmembrane</keyword>
<evidence type="ECO:0000256" key="6">
    <source>
        <dbReference type="ARBA" id="ARBA00023077"/>
    </source>
</evidence>
<keyword evidence="6 11" id="KW-0798">TonB box</keyword>
<reference evidence="15 16" key="1">
    <citation type="submission" date="2020-04" db="EMBL/GenBank/DDBJ databases">
        <title>Genome sequencing of novel species.</title>
        <authorList>
            <person name="Heo J."/>
            <person name="Kim S.-J."/>
            <person name="Kim J.-S."/>
            <person name="Hong S.-B."/>
            <person name="Kwon S.-W."/>
        </authorList>
    </citation>
    <scope>NUCLEOTIDE SEQUENCE [LARGE SCALE GENOMIC DNA]</scope>
    <source>
        <strain evidence="15 16">GN2-R2</strain>
    </source>
</reference>
<accession>A0A7Z2VTJ7</accession>
<keyword evidence="3 10" id="KW-0813">Transport</keyword>
<evidence type="ECO:0000313" key="15">
    <source>
        <dbReference type="EMBL" id="QJD98963.1"/>
    </source>
</evidence>
<dbReference type="PROSITE" id="PS52016">
    <property type="entry name" value="TONB_DEPENDENT_REC_3"/>
    <property type="match status" value="1"/>
</dbReference>
<dbReference type="Pfam" id="PF07715">
    <property type="entry name" value="Plug"/>
    <property type="match status" value="1"/>
</dbReference>
<evidence type="ECO:0000256" key="3">
    <source>
        <dbReference type="ARBA" id="ARBA00022448"/>
    </source>
</evidence>
<evidence type="ECO:0000256" key="5">
    <source>
        <dbReference type="ARBA" id="ARBA00022692"/>
    </source>
</evidence>
<evidence type="ECO:0000256" key="8">
    <source>
        <dbReference type="ARBA" id="ARBA00023170"/>
    </source>
</evidence>
<comment type="similarity">
    <text evidence="2 10 11">Belongs to the TonB-dependent receptor family.</text>
</comment>
<dbReference type="InterPro" id="IPR012910">
    <property type="entry name" value="Plug_dom"/>
</dbReference>
<dbReference type="Pfam" id="PF00593">
    <property type="entry name" value="TonB_dep_Rec_b-barrel"/>
    <property type="match status" value="1"/>
</dbReference>